<feature type="region of interest" description="Disordered" evidence="1">
    <location>
        <begin position="248"/>
        <end position="274"/>
    </location>
</feature>
<reference evidence="2 3" key="1">
    <citation type="submission" date="2024-02" db="EMBL/GenBank/DDBJ databases">
        <title>Bacteria isolated from the canopy kelp, Nereocystis luetkeana.</title>
        <authorList>
            <person name="Pfister C.A."/>
            <person name="Younker I.T."/>
            <person name="Light S.H."/>
        </authorList>
    </citation>
    <scope>NUCLEOTIDE SEQUENCE [LARGE SCALE GENOMIC DNA]</scope>
    <source>
        <strain evidence="2 3">TI.5.07</strain>
    </source>
</reference>
<dbReference type="InterPro" id="IPR027591">
    <property type="entry name" value="CofD-rel_GAK"/>
</dbReference>
<gene>
    <name evidence="2" type="ORF">V6243_00215</name>
</gene>
<dbReference type="InterPro" id="IPR002882">
    <property type="entry name" value="CofD"/>
</dbReference>
<accession>A0ABU9G9U2</accession>
<dbReference type="PANTHER" id="PTHR31240:SF0">
    <property type="entry name" value="MATERNAL EFFECT EMBRYO ARREST 18"/>
    <property type="match status" value="1"/>
</dbReference>
<sequence length="426" mass="46298">MAEVRVSRTARVPDPLRVRRYHKAPEVGPRVLFFSGGTALTGISRTLTRYTHHSIHLVTPFDSGGSSAKLRDAFSMPAIGDLRSRLMALADDSVLGHPEIYRLFTHRLPAEARPEMLQATLRELAAGRHPLSMAVAEPMRTLICHQLGFLIEAMPAGFDLRGASIGNLIIAGGYLNHHEQLDQIIFLFSKLVHVRGTVRAIINADCHLAVTLEDGRRIIGQHQITGKEVAPLESPIARIQLVEASAKASPKASAKDNTTDSTTERDTHNDGGAIVPVRPALHLNNRQLIDSAELICFPPGSFYSSVIANLLPSGVGRAILANPCPKVYIPNCSPDPEQTGKTLEQLVATLIDTLCADLDVSRNDCPNEHLLNIVLLDSQRGDYPGGVSVPALERMGLTVIDTRLISEQSAPYYDNELLVTALLSLV</sequence>
<proteinExistence type="predicted"/>
<dbReference type="Proteomes" id="UP001378242">
    <property type="component" value="Unassembled WGS sequence"/>
</dbReference>
<dbReference type="PANTHER" id="PTHR31240">
    <property type="entry name" value="MATERNAL EFFECT EMBRYO ARREST 18"/>
    <property type="match status" value="1"/>
</dbReference>
<dbReference type="EMBL" id="JBAKAP010000001">
    <property type="protein sequence ID" value="MEL0615234.1"/>
    <property type="molecule type" value="Genomic_DNA"/>
</dbReference>
<keyword evidence="3" id="KW-1185">Reference proteome</keyword>
<organism evidence="2 3">
    <name type="scientific">Cobetia marina</name>
    <name type="common">Deleya marina</name>
    <dbReference type="NCBI Taxonomy" id="28258"/>
    <lineage>
        <taxon>Bacteria</taxon>
        <taxon>Pseudomonadati</taxon>
        <taxon>Pseudomonadota</taxon>
        <taxon>Gammaproteobacteria</taxon>
        <taxon>Oceanospirillales</taxon>
        <taxon>Halomonadaceae</taxon>
        <taxon>Cobetia</taxon>
    </lineage>
</organism>
<evidence type="ECO:0000313" key="2">
    <source>
        <dbReference type="EMBL" id="MEL0615234.1"/>
    </source>
</evidence>
<evidence type="ECO:0000313" key="3">
    <source>
        <dbReference type="Proteomes" id="UP001378242"/>
    </source>
</evidence>
<feature type="compositionally biased region" description="Basic and acidic residues" evidence="1">
    <location>
        <begin position="253"/>
        <end position="269"/>
    </location>
</feature>
<name>A0ABU9G9U2_COBMA</name>
<evidence type="ECO:0000256" key="1">
    <source>
        <dbReference type="SAM" id="MobiDB-lite"/>
    </source>
</evidence>
<dbReference type="CDD" id="cd07187">
    <property type="entry name" value="YvcK_like"/>
    <property type="match status" value="1"/>
</dbReference>
<dbReference type="Gene3D" id="3.40.50.10680">
    <property type="entry name" value="CofD-like domains"/>
    <property type="match status" value="1"/>
</dbReference>
<dbReference type="SUPFAM" id="SSF142338">
    <property type="entry name" value="CofD-like"/>
    <property type="match status" value="1"/>
</dbReference>
<comment type="caution">
    <text evidence="2">The sequence shown here is derived from an EMBL/GenBank/DDBJ whole genome shotgun (WGS) entry which is preliminary data.</text>
</comment>
<dbReference type="Pfam" id="PF01933">
    <property type="entry name" value="CofD"/>
    <property type="match status" value="2"/>
</dbReference>
<dbReference type="RefSeq" id="WP_341541557.1">
    <property type="nucleotide sequence ID" value="NZ_JBAKAP010000001.1"/>
</dbReference>
<dbReference type="NCBIfam" id="TIGR04357">
    <property type="entry name" value="CofD_rel_GAK"/>
    <property type="match status" value="1"/>
</dbReference>
<dbReference type="InterPro" id="IPR038136">
    <property type="entry name" value="CofD-like_dom_sf"/>
</dbReference>
<protein>
    <submittedName>
        <fullName evidence="2">GAK system CofD-like protein</fullName>
    </submittedName>
</protein>